<dbReference type="SUPFAM" id="SSF48452">
    <property type="entry name" value="TPR-like"/>
    <property type="match status" value="1"/>
</dbReference>
<gene>
    <name evidence="2" type="ORF">EZS26_000630</name>
</gene>
<dbReference type="EMBL" id="SNRX01000003">
    <property type="protein sequence ID" value="KAA6303027.1"/>
    <property type="molecule type" value="Genomic_DNA"/>
</dbReference>
<dbReference type="Pfam" id="PF13174">
    <property type="entry name" value="TPR_6"/>
    <property type="match status" value="1"/>
</dbReference>
<dbReference type="Gene3D" id="1.25.40.10">
    <property type="entry name" value="Tetratricopeptide repeat domain"/>
    <property type="match status" value="1"/>
</dbReference>
<keyword evidence="1" id="KW-0472">Membrane</keyword>
<accession>A0A5M8P3H0</accession>
<comment type="caution">
    <text evidence="2">The sequence shown here is derived from an EMBL/GenBank/DDBJ whole genome shotgun (WGS) entry which is preliminary data.</text>
</comment>
<protein>
    <submittedName>
        <fullName evidence="2">Uncharacterized protein</fullName>
    </submittedName>
</protein>
<evidence type="ECO:0000256" key="1">
    <source>
        <dbReference type="SAM" id="Phobius"/>
    </source>
</evidence>
<dbReference type="SMART" id="SM00028">
    <property type="entry name" value="TPR"/>
    <property type="match status" value="2"/>
</dbReference>
<name>A0A5M8P3H0_9BACT</name>
<keyword evidence="1" id="KW-1133">Transmembrane helix</keyword>
<reference evidence="2 3" key="1">
    <citation type="submission" date="2019-03" db="EMBL/GenBank/DDBJ databases">
        <title>Single cell metagenomics reveals metabolic interactions within the superorganism composed of flagellate Streblomastix strix and complex community of Bacteroidetes bacteria on its surface.</title>
        <authorList>
            <person name="Treitli S.C."/>
            <person name="Kolisko M."/>
            <person name="Husnik F."/>
            <person name="Keeling P."/>
            <person name="Hampl V."/>
        </authorList>
    </citation>
    <scope>NUCLEOTIDE SEQUENCE [LARGE SCALE GENOMIC DNA]</scope>
    <source>
        <strain evidence="2">St1</strain>
    </source>
</reference>
<feature type="transmembrane region" description="Helical" evidence="1">
    <location>
        <begin position="37"/>
        <end position="58"/>
    </location>
</feature>
<evidence type="ECO:0000313" key="3">
    <source>
        <dbReference type="Proteomes" id="UP000324575"/>
    </source>
</evidence>
<evidence type="ECO:0000313" key="2">
    <source>
        <dbReference type="EMBL" id="KAA6303027.1"/>
    </source>
</evidence>
<dbReference type="Proteomes" id="UP000324575">
    <property type="component" value="Unassembled WGS sequence"/>
</dbReference>
<proteinExistence type="predicted"/>
<dbReference type="InterPro" id="IPR019734">
    <property type="entry name" value="TPR_rpt"/>
</dbReference>
<sequence length="234" mass="25883">MAKKAYTSDEPTLVEKNVGELLSKSDVFVEKYLKQTIVAVGAIIIIVIGSIGFHYYYLVPKSHEAEKAIFVAQNYFESQQWELALNGDSLGNLGFLDVISDFGSTSSSNLSKVYAGLCEYQLKDYESALKHLKSYSIKDQLFGAQVLAAMGDCEVNLGNVKESVSYFGKAAAKANSSQFSPIYLNKEAIAYESLGEYKKALAVYEKIKSQYPQSPEAVSIDKYIERAKLQLKGE</sequence>
<keyword evidence="1" id="KW-0812">Transmembrane</keyword>
<organism evidence="2 3">
    <name type="scientific">Candidatus Ordinivivax streblomastigis</name>
    <dbReference type="NCBI Taxonomy" id="2540710"/>
    <lineage>
        <taxon>Bacteria</taxon>
        <taxon>Pseudomonadati</taxon>
        <taxon>Bacteroidota</taxon>
        <taxon>Bacteroidia</taxon>
        <taxon>Bacteroidales</taxon>
        <taxon>Candidatus Ordinivivax</taxon>
    </lineage>
</organism>
<dbReference type="InterPro" id="IPR011990">
    <property type="entry name" value="TPR-like_helical_dom_sf"/>
</dbReference>
<dbReference type="AlphaFoldDB" id="A0A5M8P3H0"/>